<organism evidence="6 7">
    <name type="scientific">Paenibacillus radicis</name>
    <name type="common">ex Gao et al. 2016</name>
    <dbReference type="NCBI Taxonomy" id="1737354"/>
    <lineage>
        <taxon>Bacteria</taxon>
        <taxon>Bacillati</taxon>
        <taxon>Bacillota</taxon>
        <taxon>Bacilli</taxon>
        <taxon>Bacillales</taxon>
        <taxon>Paenibacillaceae</taxon>
        <taxon>Paenibacillus</taxon>
    </lineage>
</organism>
<evidence type="ECO:0000256" key="3">
    <source>
        <dbReference type="ARBA" id="ARBA00023125"/>
    </source>
</evidence>
<dbReference type="Gene3D" id="1.10.10.10">
    <property type="entry name" value="Winged helix-like DNA-binding domain superfamily/Winged helix DNA-binding domain"/>
    <property type="match status" value="1"/>
</dbReference>
<dbReference type="PRINTS" id="PR00039">
    <property type="entry name" value="HTHLYSR"/>
</dbReference>
<dbReference type="CDD" id="cd05466">
    <property type="entry name" value="PBP2_LTTR_substrate"/>
    <property type="match status" value="1"/>
</dbReference>
<dbReference type="Gene3D" id="3.40.190.10">
    <property type="entry name" value="Periplasmic binding protein-like II"/>
    <property type="match status" value="2"/>
</dbReference>
<comment type="caution">
    <text evidence="6">The sequence shown here is derived from an EMBL/GenBank/DDBJ whole genome shotgun (WGS) entry which is preliminary data.</text>
</comment>
<dbReference type="Proteomes" id="UP000600247">
    <property type="component" value="Unassembled WGS sequence"/>
</dbReference>
<dbReference type="RefSeq" id="WP_188890111.1">
    <property type="nucleotide sequence ID" value="NZ_BMHY01000005.1"/>
</dbReference>
<evidence type="ECO:0000256" key="1">
    <source>
        <dbReference type="ARBA" id="ARBA00009437"/>
    </source>
</evidence>
<dbReference type="GO" id="GO:0005829">
    <property type="term" value="C:cytosol"/>
    <property type="evidence" value="ECO:0007669"/>
    <property type="project" value="TreeGrafter"/>
</dbReference>
<dbReference type="Pfam" id="PF00126">
    <property type="entry name" value="HTH_1"/>
    <property type="match status" value="1"/>
</dbReference>
<dbReference type="InterPro" id="IPR005119">
    <property type="entry name" value="LysR_subst-bd"/>
</dbReference>
<dbReference type="PROSITE" id="PS50931">
    <property type="entry name" value="HTH_LYSR"/>
    <property type="match status" value="1"/>
</dbReference>
<dbReference type="FunFam" id="1.10.10.10:FF:000001">
    <property type="entry name" value="LysR family transcriptional regulator"/>
    <property type="match status" value="1"/>
</dbReference>
<evidence type="ECO:0000256" key="4">
    <source>
        <dbReference type="ARBA" id="ARBA00023163"/>
    </source>
</evidence>
<feature type="domain" description="HTH lysR-type" evidence="5">
    <location>
        <begin position="1"/>
        <end position="57"/>
    </location>
</feature>
<dbReference type="PANTHER" id="PTHR30419:SF25">
    <property type="entry name" value="HTH-TYPE TRANSCRIPTIONAL REGULATOR YTLI"/>
    <property type="match status" value="1"/>
</dbReference>
<name>A0A917HAV8_9BACL</name>
<dbReference type="AlphaFoldDB" id="A0A917HAV8"/>
<dbReference type="InterPro" id="IPR050950">
    <property type="entry name" value="HTH-type_LysR_regulators"/>
</dbReference>
<dbReference type="PANTHER" id="PTHR30419">
    <property type="entry name" value="HTH-TYPE TRANSCRIPTIONAL REGULATOR YBHD"/>
    <property type="match status" value="1"/>
</dbReference>
<gene>
    <name evidence="6" type="primary">ytlI</name>
    <name evidence="6" type="ORF">GCM10010918_31180</name>
</gene>
<sequence length="299" mass="33704">MELLHLKTFQAIVKHGNFIRAAEELNYAQSTVTTQMQRLEADLGVQLMERGKQFRLTEAGRLFYEQSAAIIKNMEQLQLNMSGFQEGETGHIRLGVTEPTASYRLPVLLEAFMTRFPGIEISLVFGNTPMLSEQLSKGEIDLAICSAPDEMSELHFEPLFRESFVVLLPENHPLAAKDMLEPADLYGPRLLLTSVTCPYRRKLEIVLQQNEQNLRLRTMEIGSMTALPYYVASGLGLALVPSILLDPLPKHTVMRAISGSLVDMVVGILSKPADFQTKQSAVKLYRYLREELDDMTKRT</sequence>
<dbReference type="SUPFAM" id="SSF46785">
    <property type="entry name" value="Winged helix' DNA-binding domain"/>
    <property type="match status" value="1"/>
</dbReference>
<dbReference type="InterPro" id="IPR036388">
    <property type="entry name" value="WH-like_DNA-bd_sf"/>
</dbReference>
<reference evidence="6 7" key="1">
    <citation type="journal article" date="2014" name="Int. J. Syst. Evol. Microbiol.">
        <title>Complete genome sequence of Corynebacterium casei LMG S-19264T (=DSM 44701T), isolated from a smear-ripened cheese.</title>
        <authorList>
            <consortium name="US DOE Joint Genome Institute (JGI-PGF)"/>
            <person name="Walter F."/>
            <person name="Albersmeier A."/>
            <person name="Kalinowski J."/>
            <person name="Ruckert C."/>
        </authorList>
    </citation>
    <scope>NUCLEOTIDE SEQUENCE [LARGE SCALE GENOMIC DNA]</scope>
    <source>
        <strain evidence="6 7">CGMCC 1.15286</strain>
    </source>
</reference>
<dbReference type="SUPFAM" id="SSF53850">
    <property type="entry name" value="Periplasmic binding protein-like II"/>
    <property type="match status" value="1"/>
</dbReference>
<protein>
    <submittedName>
        <fullName evidence="6">HTH-type transcriptional regulator YtlI</fullName>
    </submittedName>
</protein>
<dbReference type="GO" id="GO:0003700">
    <property type="term" value="F:DNA-binding transcription factor activity"/>
    <property type="evidence" value="ECO:0007669"/>
    <property type="project" value="InterPro"/>
</dbReference>
<comment type="similarity">
    <text evidence="1">Belongs to the LysR transcriptional regulatory family.</text>
</comment>
<keyword evidence="2" id="KW-0805">Transcription regulation</keyword>
<keyword evidence="4" id="KW-0804">Transcription</keyword>
<dbReference type="InterPro" id="IPR000847">
    <property type="entry name" value="LysR_HTH_N"/>
</dbReference>
<dbReference type="GO" id="GO:0003677">
    <property type="term" value="F:DNA binding"/>
    <property type="evidence" value="ECO:0007669"/>
    <property type="project" value="UniProtKB-KW"/>
</dbReference>
<proteinExistence type="inferred from homology"/>
<dbReference type="EMBL" id="BMHY01000005">
    <property type="protein sequence ID" value="GGG72955.1"/>
    <property type="molecule type" value="Genomic_DNA"/>
</dbReference>
<evidence type="ECO:0000259" key="5">
    <source>
        <dbReference type="PROSITE" id="PS50931"/>
    </source>
</evidence>
<dbReference type="Pfam" id="PF03466">
    <property type="entry name" value="LysR_substrate"/>
    <property type="match status" value="1"/>
</dbReference>
<evidence type="ECO:0000313" key="7">
    <source>
        <dbReference type="Proteomes" id="UP000600247"/>
    </source>
</evidence>
<keyword evidence="7" id="KW-1185">Reference proteome</keyword>
<dbReference type="InterPro" id="IPR036390">
    <property type="entry name" value="WH_DNA-bd_sf"/>
</dbReference>
<evidence type="ECO:0000313" key="6">
    <source>
        <dbReference type="EMBL" id="GGG72955.1"/>
    </source>
</evidence>
<keyword evidence="3" id="KW-0238">DNA-binding</keyword>
<accession>A0A917HAV8</accession>
<evidence type="ECO:0000256" key="2">
    <source>
        <dbReference type="ARBA" id="ARBA00023015"/>
    </source>
</evidence>